<proteinExistence type="predicted"/>
<name>A0A368X6L9_MARNT</name>
<dbReference type="EMBL" id="QPJI01000023">
    <property type="protein sequence ID" value="RCW62628.1"/>
    <property type="molecule type" value="Genomic_DNA"/>
</dbReference>
<evidence type="ECO:0000313" key="2">
    <source>
        <dbReference type="EMBL" id="RCW62628.1"/>
    </source>
</evidence>
<dbReference type="Pfam" id="PF10124">
    <property type="entry name" value="Mu-like_gpT"/>
    <property type="match status" value="3"/>
</dbReference>
<dbReference type="Proteomes" id="UP000253647">
    <property type="component" value="Unassembled WGS sequence"/>
</dbReference>
<evidence type="ECO:0000313" key="3">
    <source>
        <dbReference type="Proteomes" id="UP000253647"/>
    </source>
</evidence>
<dbReference type="AlphaFoldDB" id="A0A368X6L9"/>
<evidence type="ECO:0000259" key="1">
    <source>
        <dbReference type="Pfam" id="PF10124"/>
    </source>
</evidence>
<protein>
    <submittedName>
        <fullName evidence="2">Mu-like prophage major head subunit gpT</fullName>
    </submittedName>
</protein>
<accession>A0A368X6L9</accession>
<feature type="domain" description="Bacteriophage Mu GpT" evidence="1">
    <location>
        <begin position="169"/>
        <end position="234"/>
    </location>
</feature>
<reference evidence="2 3" key="1">
    <citation type="submission" date="2018-07" db="EMBL/GenBank/DDBJ databases">
        <title>Freshwater and sediment microbial communities from various areas in North America, analyzing microbe dynamics in response to fracking.</title>
        <authorList>
            <person name="Lamendella R."/>
        </authorList>
    </citation>
    <scope>NUCLEOTIDE SEQUENCE [LARGE SCALE GENOMIC DNA]</scope>
    <source>
        <strain evidence="2 3">105B</strain>
    </source>
</reference>
<dbReference type="RefSeq" id="WP_114435510.1">
    <property type="nucleotide sequence ID" value="NZ_QPJI01000023.1"/>
</dbReference>
<feature type="domain" description="Bacteriophage Mu GpT" evidence="1">
    <location>
        <begin position="238"/>
        <end position="303"/>
    </location>
</feature>
<gene>
    <name evidence="2" type="ORF">DET61_12330</name>
</gene>
<feature type="domain" description="Bacteriophage Mu GpT" evidence="1">
    <location>
        <begin position="10"/>
        <end position="157"/>
    </location>
</feature>
<dbReference type="InterPro" id="IPR018774">
    <property type="entry name" value="Phage_Mu_GpT"/>
</dbReference>
<comment type="caution">
    <text evidence="2">The sequence shown here is derived from an EMBL/GenBank/DDBJ whole genome shotgun (WGS) entry which is preliminary data.</text>
</comment>
<organism evidence="2 3">
    <name type="scientific">Marinobacter nauticus</name>
    <name type="common">Marinobacter hydrocarbonoclasticus</name>
    <name type="synonym">Marinobacter aquaeolei</name>
    <dbReference type="NCBI Taxonomy" id="2743"/>
    <lineage>
        <taxon>Bacteria</taxon>
        <taxon>Pseudomonadati</taxon>
        <taxon>Pseudomonadota</taxon>
        <taxon>Gammaproteobacteria</taxon>
        <taxon>Pseudomonadales</taxon>
        <taxon>Marinobacteraceae</taxon>
        <taxon>Marinobacter</taxon>
    </lineage>
</organism>
<sequence length="306" mass="33820">MIVNKSALDGVFFNLKTTYNRALQAAEPEWDKIAMKVTSSSSENRYKWMERFPAMRKWVGEKVVKQLKGQGYTIINDDFEATIEVDRNDIEDDTLGIYGPEAEMAGYSSAHLPDELVFDLVNAGFVELGYDGQPFFDTDHPVGKKDGTTVSVSNKGTAALSFATLAAAQASFGAARTALRKMKDDEERPLNIKPNILLVPPALEDTATALMSVERLEDGKPNPYRNAAEVVVSSRLTSDTAWFLLDTTKPVKPFIFQERKAPVFVSQTNMDSDSVFLQKKYRYGAEARGAAGYSFWQMAYGSTGAG</sequence>